<dbReference type="Pfam" id="PF00126">
    <property type="entry name" value="HTH_1"/>
    <property type="match status" value="1"/>
</dbReference>
<dbReference type="InterPro" id="IPR036390">
    <property type="entry name" value="WH_DNA-bd_sf"/>
</dbReference>
<comment type="similarity">
    <text evidence="1">Belongs to the LysR transcriptional regulatory family.</text>
</comment>
<dbReference type="SUPFAM" id="SSF46785">
    <property type="entry name" value="Winged helix' DNA-binding domain"/>
    <property type="match status" value="1"/>
</dbReference>
<dbReference type="OrthoDB" id="196624at2"/>
<dbReference type="InterPro" id="IPR036388">
    <property type="entry name" value="WH-like_DNA-bd_sf"/>
</dbReference>
<dbReference type="PROSITE" id="PS50931">
    <property type="entry name" value="HTH_LYSR"/>
    <property type="match status" value="1"/>
</dbReference>
<reference evidence="6 7" key="1">
    <citation type="submission" date="2018-06" db="EMBL/GenBank/DDBJ databases">
        <title>Whole Genome Sequence of an efficient microsymbiont, Rhizobium tropici.</title>
        <authorList>
            <person name="Srinivasan R."/>
            <person name="Singh H.V."/>
            <person name="Srivastava R."/>
            <person name="Kumari B."/>
            <person name="Radhakrishna A."/>
        </authorList>
    </citation>
    <scope>NUCLEOTIDE SEQUENCE [LARGE SCALE GENOMIC DNA]</scope>
    <source>
        <strain evidence="6 7">IGFRI Rhizo-19</strain>
    </source>
</reference>
<dbReference type="InterPro" id="IPR000847">
    <property type="entry name" value="LysR_HTH_N"/>
</dbReference>
<dbReference type="PANTHER" id="PTHR30346">
    <property type="entry name" value="TRANSCRIPTIONAL DUAL REGULATOR HCAR-RELATED"/>
    <property type="match status" value="1"/>
</dbReference>
<dbReference type="RefSeq" id="WP_112342165.1">
    <property type="nucleotide sequence ID" value="NZ_QMKK01000032.1"/>
</dbReference>
<evidence type="ECO:0000259" key="5">
    <source>
        <dbReference type="PROSITE" id="PS50931"/>
    </source>
</evidence>
<dbReference type="EMBL" id="QMKK01000032">
    <property type="protein sequence ID" value="RAX41149.1"/>
    <property type="molecule type" value="Genomic_DNA"/>
</dbReference>
<evidence type="ECO:0000313" key="7">
    <source>
        <dbReference type="Proteomes" id="UP000251205"/>
    </source>
</evidence>
<sequence length="59" mass="6632">MVSQSISNLEEQLGAPLFERVGRFPQLTPQGANLLKDARQLVDDADRSEAKARSFFRRA</sequence>
<name>A0A329YAI6_RHITR</name>
<keyword evidence="3" id="KW-0238">DNA-binding</keyword>
<accession>A0A329YAI6</accession>
<proteinExistence type="inferred from homology"/>
<dbReference type="GO" id="GO:0003677">
    <property type="term" value="F:DNA binding"/>
    <property type="evidence" value="ECO:0007669"/>
    <property type="project" value="UniProtKB-KW"/>
</dbReference>
<organism evidence="6 7">
    <name type="scientific">Rhizobium tropici</name>
    <dbReference type="NCBI Taxonomy" id="398"/>
    <lineage>
        <taxon>Bacteria</taxon>
        <taxon>Pseudomonadati</taxon>
        <taxon>Pseudomonadota</taxon>
        <taxon>Alphaproteobacteria</taxon>
        <taxon>Hyphomicrobiales</taxon>
        <taxon>Rhizobiaceae</taxon>
        <taxon>Rhizobium/Agrobacterium group</taxon>
        <taxon>Rhizobium</taxon>
    </lineage>
</organism>
<dbReference type="Proteomes" id="UP000251205">
    <property type="component" value="Unassembled WGS sequence"/>
</dbReference>
<feature type="domain" description="HTH lysR-type" evidence="5">
    <location>
        <begin position="1"/>
        <end position="28"/>
    </location>
</feature>
<gene>
    <name evidence="6" type="ORF">DQ393_12840</name>
</gene>
<evidence type="ECO:0000256" key="2">
    <source>
        <dbReference type="ARBA" id="ARBA00023015"/>
    </source>
</evidence>
<keyword evidence="4" id="KW-0804">Transcription</keyword>
<dbReference type="PANTHER" id="PTHR30346:SF28">
    <property type="entry name" value="HTH-TYPE TRANSCRIPTIONAL REGULATOR CYNR"/>
    <property type="match status" value="1"/>
</dbReference>
<dbReference type="Gene3D" id="1.10.10.10">
    <property type="entry name" value="Winged helix-like DNA-binding domain superfamily/Winged helix DNA-binding domain"/>
    <property type="match status" value="1"/>
</dbReference>
<evidence type="ECO:0000256" key="1">
    <source>
        <dbReference type="ARBA" id="ARBA00009437"/>
    </source>
</evidence>
<evidence type="ECO:0000313" key="6">
    <source>
        <dbReference type="EMBL" id="RAX41149.1"/>
    </source>
</evidence>
<evidence type="ECO:0000256" key="3">
    <source>
        <dbReference type="ARBA" id="ARBA00023125"/>
    </source>
</evidence>
<keyword evidence="2" id="KW-0805">Transcription regulation</keyword>
<comment type="caution">
    <text evidence="6">The sequence shown here is derived from an EMBL/GenBank/DDBJ whole genome shotgun (WGS) entry which is preliminary data.</text>
</comment>
<evidence type="ECO:0000256" key="4">
    <source>
        <dbReference type="ARBA" id="ARBA00023163"/>
    </source>
</evidence>
<protein>
    <recommendedName>
        <fullName evidence="5">HTH lysR-type domain-containing protein</fullName>
    </recommendedName>
</protein>
<dbReference type="GO" id="GO:0032993">
    <property type="term" value="C:protein-DNA complex"/>
    <property type="evidence" value="ECO:0007669"/>
    <property type="project" value="TreeGrafter"/>
</dbReference>
<dbReference type="AlphaFoldDB" id="A0A329YAI6"/>
<dbReference type="GO" id="GO:0003700">
    <property type="term" value="F:DNA-binding transcription factor activity"/>
    <property type="evidence" value="ECO:0007669"/>
    <property type="project" value="InterPro"/>
</dbReference>